<reference evidence="14" key="1">
    <citation type="submission" date="2025-08" db="UniProtKB">
        <authorList>
            <consortium name="Ensembl"/>
        </authorList>
    </citation>
    <scope>IDENTIFICATION</scope>
</reference>
<feature type="compositionally biased region" description="Polar residues" evidence="10">
    <location>
        <begin position="50"/>
        <end position="73"/>
    </location>
</feature>
<keyword evidence="15" id="KW-1185">Reference proteome</keyword>
<dbReference type="PROSITE" id="PS50081">
    <property type="entry name" value="ZF_DAG_PE_2"/>
    <property type="match status" value="1"/>
</dbReference>
<dbReference type="Ensembl" id="ENSPKIT00000026017.1">
    <property type="protein sequence ID" value="ENSPKIP00000002078.1"/>
    <property type="gene ID" value="ENSPKIG00000020113.1"/>
</dbReference>
<dbReference type="STRING" id="1676925.ENSPKIP00000002078"/>
<dbReference type="GO" id="GO:0035023">
    <property type="term" value="P:regulation of Rho protein signal transduction"/>
    <property type="evidence" value="ECO:0007669"/>
    <property type="project" value="TreeGrafter"/>
</dbReference>
<feature type="compositionally biased region" description="Gly residues" evidence="10">
    <location>
        <begin position="131"/>
        <end position="142"/>
    </location>
</feature>
<dbReference type="PANTHER" id="PTHR13944">
    <property type="entry name" value="AGAP007712-PA"/>
    <property type="match status" value="1"/>
</dbReference>
<feature type="compositionally biased region" description="Basic and acidic residues" evidence="10">
    <location>
        <begin position="1124"/>
        <end position="1140"/>
    </location>
</feature>
<name>A0A3B3Q7C7_9TELE</name>
<feature type="domain" description="DH" evidence="12">
    <location>
        <begin position="567"/>
        <end position="764"/>
    </location>
</feature>
<evidence type="ECO:0000256" key="9">
    <source>
        <dbReference type="SAM" id="Coils"/>
    </source>
</evidence>
<dbReference type="Gene3D" id="2.30.29.30">
    <property type="entry name" value="Pleckstrin-homology domain (PH domain)/Phosphotyrosine-binding domain (PTB)"/>
    <property type="match status" value="1"/>
</dbReference>
<dbReference type="SMART" id="SM00325">
    <property type="entry name" value="RhoGEF"/>
    <property type="match status" value="1"/>
</dbReference>
<feature type="region of interest" description="Disordered" evidence="10">
    <location>
        <begin position="287"/>
        <end position="320"/>
    </location>
</feature>
<evidence type="ECO:0000259" key="13">
    <source>
        <dbReference type="PROSITE" id="PS50081"/>
    </source>
</evidence>
<evidence type="ECO:0000256" key="7">
    <source>
        <dbReference type="ARBA" id="ARBA00022833"/>
    </source>
</evidence>
<evidence type="ECO:0000256" key="8">
    <source>
        <dbReference type="ARBA" id="ARBA00023054"/>
    </source>
</evidence>
<keyword evidence="4" id="KW-0344">Guanine-nucleotide releasing factor</keyword>
<feature type="compositionally biased region" description="Low complexity" evidence="10">
    <location>
        <begin position="158"/>
        <end position="172"/>
    </location>
</feature>
<dbReference type="PANTHER" id="PTHR13944:SF18">
    <property type="entry name" value="A-KINASE ANCHOR PROTEIN 13"/>
    <property type="match status" value="1"/>
</dbReference>
<evidence type="ECO:0000256" key="10">
    <source>
        <dbReference type="SAM" id="MobiDB-lite"/>
    </source>
</evidence>
<evidence type="ECO:0000313" key="15">
    <source>
        <dbReference type="Proteomes" id="UP000261540"/>
    </source>
</evidence>
<feature type="compositionally biased region" description="Low complexity" evidence="10">
    <location>
        <begin position="111"/>
        <end position="130"/>
    </location>
</feature>
<dbReference type="PROSITE" id="PS50003">
    <property type="entry name" value="PH_DOMAIN"/>
    <property type="match status" value="1"/>
</dbReference>
<keyword evidence="2" id="KW-0963">Cytoplasm</keyword>
<evidence type="ECO:0000256" key="2">
    <source>
        <dbReference type="ARBA" id="ARBA00022490"/>
    </source>
</evidence>
<feature type="compositionally biased region" description="Polar residues" evidence="10">
    <location>
        <begin position="1235"/>
        <end position="1249"/>
    </location>
</feature>
<comment type="subcellular location">
    <subcellularLocation>
        <location evidence="1">Cytoplasm</location>
    </subcellularLocation>
</comment>
<dbReference type="GO" id="GO:0005078">
    <property type="term" value="F:MAP-kinase scaffold activity"/>
    <property type="evidence" value="ECO:0007669"/>
    <property type="project" value="TreeGrafter"/>
</dbReference>
<feature type="region of interest" description="Disordered" evidence="10">
    <location>
        <begin position="1103"/>
        <end position="1152"/>
    </location>
</feature>
<dbReference type="Pfam" id="PF17838">
    <property type="entry name" value="PH_16"/>
    <property type="match status" value="1"/>
</dbReference>
<sequence length="1347" mass="151429">MYERHKRRYSLCARGEPAVDVLLIKIHRERDTYPSVNCCSEPSVLERKQSSASPESPESLTPRSTGSSLSTPLRDSGSDADGLSCTDPGDDALFQKGDGTPTGDSSSEVWASCSSTDDTASTGAPGSAPPGEGGGKAGGAGGAEAEEEAKDRLTEVPARAIILRSSVRSLSPPRRHSWGPGKNAAGEAELSPRSYSLEGLTADGDAKEPLPQVSPPRDPGTSSQLDSEDRGSLISLTEEEQECYLGDCSSLDSQNSMGIRPAMQSGTSMTLPLTKSVSMLAISQKDLDGMRSSSRTLGSFSNSISEEDPGPLRSYTEGKSGTKVSRTFSYLKSKMYRKSKEKDKDKNKEKDKEVKEKEKKTLNGHVFSTVNSPFAQCHQCSKPIGMKDAFSCSNCTAHVHKGCRESLPTCTKVKMKLQKQQCTVPDAAPVQTVTMRQKTTPVRERPRSAILIPEDASIGVAPRRPVSIMPFHTSNLSKSISISNIPSPVLDDMPLKGQRYLSQSTDSLHKTSKVNESMESLADEGTEMMDSQLLGEFEADAKELEADSWSFTVDKKYLKHLKKDVIKRQDVIYELVQTEMHHLRTLKIMAEVYGKGLQKEVLLETQMVEKIFPAMEDLLELHTQLLGRLLERKRQSQREGREGGFLIHKVGDILLDQFAGENAEHMKKVYGKFCSRHSEGVNFYKELLAKDKRFQAFIKKKMSSTIVRRLSIPECILLVTQRITKYPVLLQRILQHTKESEEDHKEVEESLRLVKEVIAAVDSKVHKHERKRRLQEVHGRVDGRSITRMKSGQMFAREDLVRGRSLLRDGPLQLKTSAGRLKDVQALLLSDVLVFLQEKDQKYIFALLDQRSTVISLQKLIVREVANEERAFFVITAGIEQPEMVEVHANSREERNTWMHFIQEAMHSVGKDEDEGIPSENEEDRRQLETKAKEMRDLLKKTDEQIIALLEEKVKVFRDMCNCSKNEENPARASAMFHTGADDSLKGDHIMQDTLKEVERLQSLLNVDLSGGGGLSCLPRRAETFSGFDSHQMASKHGEPGEDSAELRRTESDSVLKKGGDISLALILKKNSEVLHSVTKIHELLNTLQAVVVQQDTLIEDQRQALSERPPAVRVPSRPSSLLEQEKQRSLEKQRQEAAELQKQQAAHAEERRRRERLWRMREQELAEREASLQVQEEEACRQERELQESRRELLERKEEYQRDLERLRDAQRKMDRDRMEMEKIEQEQRKERTPSSTSEDSLKLQGSSLDKEPGDCELSSSPGKDSMMMRMGSKRKGRSLNPFALNSSHKAQAPEAQPQLTGRLLQLAKTKEKKEKKKKKVKEQLSQPGEPALPQEPHVDGEIYFC</sequence>
<dbReference type="PROSITE" id="PS50010">
    <property type="entry name" value="DH_2"/>
    <property type="match status" value="1"/>
</dbReference>
<feature type="compositionally biased region" description="Basic and acidic residues" evidence="10">
    <location>
        <begin position="1036"/>
        <end position="1049"/>
    </location>
</feature>
<feature type="region of interest" description="Disordered" evidence="10">
    <location>
        <begin position="35"/>
        <end position="267"/>
    </location>
</feature>
<dbReference type="GO" id="GO:0015629">
    <property type="term" value="C:actin cytoskeleton"/>
    <property type="evidence" value="ECO:0007669"/>
    <property type="project" value="TreeGrafter"/>
</dbReference>
<dbReference type="GO" id="GO:0071875">
    <property type="term" value="P:adrenergic receptor signaling pathway"/>
    <property type="evidence" value="ECO:0007669"/>
    <property type="project" value="TreeGrafter"/>
</dbReference>
<dbReference type="GO" id="GO:0043123">
    <property type="term" value="P:positive regulation of canonical NF-kappaB signal transduction"/>
    <property type="evidence" value="ECO:0007669"/>
    <property type="project" value="TreeGrafter"/>
</dbReference>
<dbReference type="Proteomes" id="UP000261540">
    <property type="component" value="Unplaced"/>
</dbReference>
<dbReference type="InterPro" id="IPR000219">
    <property type="entry name" value="DH_dom"/>
</dbReference>
<dbReference type="InterPro" id="IPR041020">
    <property type="entry name" value="PH_16"/>
</dbReference>
<feature type="domain" description="PH" evidence="11">
    <location>
        <begin position="805"/>
        <end position="907"/>
    </location>
</feature>
<evidence type="ECO:0000256" key="1">
    <source>
        <dbReference type="ARBA" id="ARBA00004496"/>
    </source>
</evidence>
<evidence type="ECO:0000256" key="4">
    <source>
        <dbReference type="ARBA" id="ARBA00022658"/>
    </source>
</evidence>
<feature type="region of interest" description="Disordered" evidence="10">
    <location>
        <begin position="336"/>
        <end position="359"/>
    </location>
</feature>
<dbReference type="GO" id="GO:0008270">
    <property type="term" value="F:zinc ion binding"/>
    <property type="evidence" value="ECO:0007669"/>
    <property type="project" value="UniProtKB-KW"/>
</dbReference>
<dbReference type="PROSITE" id="PS00479">
    <property type="entry name" value="ZF_DAG_PE_1"/>
    <property type="match status" value="1"/>
</dbReference>
<feature type="compositionally biased region" description="Basic and acidic residues" evidence="10">
    <location>
        <begin position="1209"/>
        <end position="1234"/>
    </location>
</feature>
<evidence type="ECO:0000313" key="14">
    <source>
        <dbReference type="Ensembl" id="ENSPKIP00000002078.1"/>
    </source>
</evidence>
<evidence type="ECO:0000256" key="3">
    <source>
        <dbReference type="ARBA" id="ARBA00022553"/>
    </source>
</evidence>
<dbReference type="InterPro" id="IPR002219">
    <property type="entry name" value="PKC_DAG/PE"/>
</dbReference>
<feature type="region of interest" description="Disordered" evidence="10">
    <location>
        <begin position="1028"/>
        <end position="1049"/>
    </location>
</feature>
<dbReference type="CDD" id="cd00160">
    <property type="entry name" value="RhoGEF"/>
    <property type="match status" value="1"/>
</dbReference>
<evidence type="ECO:0000259" key="11">
    <source>
        <dbReference type="PROSITE" id="PS50003"/>
    </source>
</evidence>
<feature type="domain" description="Phorbol-ester/DAG-type" evidence="13">
    <location>
        <begin position="364"/>
        <end position="410"/>
    </location>
</feature>
<dbReference type="InterPro" id="IPR046349">
    <property type="entry name" value="C1-like_sf"/>
</dbReference>
<dbReference type="SUPFAM" id="SSF57889">
    <property type="entry name" value="Cysteine-rich domain"/>
    <property type="match status" value="1"/>
</dbReference>
<dbReference type="SMART" id="SM00233">
    <property type="entry name" value="PH"/>
    <property type="match status" value="1"/>
</dbReference>
<feature type="compositionally biased region" description="Basic and acidic residues" evidence="10">
    <location>
        <begin position="1338"/>
        <end position="1347"/>
    </location>
</feature>
<keyword evidence="5" id="KW-0479">Metal-binding</keyword>
<dbReference type="GO" id="GO:0016020">
    <property type="term" value="C:membrane"/>
    <property type="evidence" value="ECO:0007669"/>
    <property type="project" value="TreeGrafter"/>
</dbReference>
<dbReference type="GeneTree" id="ENSGT00940000154146"/>
<dbReference type="InterPro" id="IPR011993">
    <property type="entry name" value="PH-like_dom_sf"/>
</dbReference>
<dbReference type="InterPro" id="IPR051632">
    <property type="entry name" value="Rho_GEF"/>
</dbReference>
<dbReference type="GO" id="GO:0005737">
    <property type="term" value="C:cytoplasm"/>
    <property type="evidence" value="ECO:0007669"/>
    <property type="project" value="UniProtKB-SubCell"/>
</dbReference>
<dbReference type="Gene3D" id="1.20.900.10">
    <property type="entry name" value="Dbl homology (DH) domain"/>
    <property type="match status" value="1"/>
</dbReference>
<accession>A0A3B3Q7C7</accession>
<dbReference type="SUPFAM" id="SSF50729">
    <property type="entry name" value="PH domain-like"/>
    <property type="match status" value="1"/>
</dbReference>
<dbReference type="FunFam" id="2.30.29.30:FF:000021">
    <property type="entry name" value="Rho guanine nucleotide exchange factor 2"/>
    <property type="match status" value="1"/>
</dbReference>
<evidence type="ECO:0000256" key="5">
    <source>
        <dbReference type="ARBA" id="ARBA00022723"/>
    </source>
</evidence>
<feature type="compositionally biased region" description="Basic and acidic residues" evidence="10">
    <location>
        <begin position="338"/>
        <end position="359"/>
    </location>
</feature>
<keyword evidence="6" id="KW-0863">Zinc-finger</keyword>
<dbReference type="FunFam" id="1.20.900.10:FF:000004">
    <property type="entry name" value="Rho guanine nucleotide exchange factor 2"/>
    <property type="match status" value="1"/>
</dbReference>
<dbReference type="SUPFAM" id="SSF48065">
    <property type="entry name" value="DBL homology domain (DH-domain)"/>
    <property type="match status" value="1"/>
</dbReference>
<dbReference type="InterPro" id="IPR001849">
    <property type="entry name" value="PH_domain"/>
</dbReference>
<protein>
    <submittedName>
        <fullName evidence="14">Uncharacterized protein</fullName>
    </submittedName>
</protein>
<feature type="region of interest" description="Disordered" evidence="10">
    <location>
        <begin position="1209"/>
        <end position="1347"/>
    </location>
</feature>
<organism evidence="14 15">
    <name type="scientific">Paramormyrops kingsleyae</name>
    <dbReference type="NCBI Taxonomy" id="1676925"/>
    <lineage>
        <taxon>Eukaryota</taxon>
        <taxon>Metazoa</taxon>
        <taxon>Chordata</taxon>
        <taxon>Craniata</taxon>
        <taxon>Vertebrata</taxon>
        <taxon>Euteleostomi</taxon>
        <taxon>Actinopterygii</taxon>
        <taxon>Neopterygii</taxon>
        <taxon>Teleostei</taxon>
        <taxon>Osteoglossocephala</taxon>
        <taxon>Osteoglossomorpha</taxon>
        <taxon>Osteoglossiformes</taxon>
        <taxon>Mormyridae</taxon>
        <taxon>Paramormyrops</taxon>
    </lineage>
</organism>
<proteinExistence type="predicted"/>
<dbReference type="Pfam" id="PF00621">
    <property type="entry name" value="RhoGEF"/>
    <property type="match status" value="1"/>
</dbReference>
<dbReference type="CDD" id="cd20878">
    <property type="entry name" value="C1_AKAP13"/>
    <property type="match status" value="1"/>
</dbReference>
<feature type="coiled-coil region" evidence="9">
    <location>
        <begin position="921"/>
        <end position="952"/>
    </location>
</feature>
<keyword evidence="7" id="KW-0862">Zinc</keyword>
<keyword evidence="3" id="KW-0597">Phosphoprotein</keyword>
<reference evidence="14" key="2">
    <citation type="submission" date="2025-09" db="UniProtKB">
        <authorList>
            <consortium name="Ensembl"/>
        </authorList>
    </citation>
    <scope>IDENTIFICATION</scope>
</reference>
<evidence type="ECO:0000259" key="12">
    <source>
        <dbReference type="PROSITE" id="PS50010"/>
    </source>
</evidence>
<keyword evidence="8 9" id="KW-0175">Coiled coil</keyword>
<dbReference type="SMART" id="SM00109">
    <property type="entry name" value="C1"/>
    <property type="match status" value="1"/>
</dbReference>
<feature type="compositionally biased region" description="Polar residues" evidence="10">
    <location>
        <begin position="291"/>
        <end position="304"/>
    </location>
</feature>
<feature type="compositionally biased region" description="Low complexity" evidence="10">
    <location>
        <begin position="1107"/>
        <end position="1121"/>
    </location>
</feature>
<evidence type="ECO:0000256" key="6">
    <source>
        <dbReference type="ARBA" id="ARBA00022771"/>
    </source>
</evidence>
<dbReference type="InterPro" id="IPR035899">
    <property type="entry name" value="DBL_dom_sf"/>
</dbReference>
<dbReference type="GO" id="GO:0005085">
    <property type="term" value="F:guanyl-nucleotide exchange factor activity"/>
    <property type="evidence" value="ECO:0007669"/>
    <property type="project" value="UniProtKB-KW"/>
</dbReference>